<organism evidence="1 2">
    <name type="scientific">Paenibacillus polymyxa</name>
    <name type="common">Bacillus polymyxa</name>
    <dbReference type="NCBI Taxonomy" id="1406"/>
    <lineage>
        <taxon>Bacteria</taxon>
        <taxon>Bacillati</taxon>
        <taxon>Bacillota</taxon>
        <taxon>Bacilli</taxon>
        <taxon>Bacillales</taxon>
        <taxon>Paenibacillaceae</taxon>
        <taxon>Paenibacillus</taxon>
    </lineage>
</organism>
<reference evidence="1 2" key="1">
    <citation type="submission" date="2018-06" db="EMBL/GenBank/DDBJ databases">
        <authorList>
            <consortium name="Pathogen Informatics"/>
            <person name="Doyle S."/>
        </authorList>
    </citation>
    <scope>NUCLEOTIDE SEQUENCE [LARGE SCALE GENOMIC DNA]</scope>
    <source>
        <strain evidence="1 2">NCTC10343</strain>
    </source>
</reference>
<evidence type="ECO:0000313" key="1">
    <source>
        <dbReference type="EMBL" id="SUA68911.1"/>
    </source>
</evidence>
<dbReference type="EMBL" id="UGSC01000001">
    <property type="protein sequence ID" value="SUA68911.1"/>
    <property type="molecule type" value="Genomic_DNA"/>
</dbReference>
<sequence length="145" mass="16161">MCRMIGSDYREGGNVLSLKRTLVGIVRSQEGTSDRVKDPQMKTRYYNLSRDKAWEEVSSILKKIPGYKVLHEVASVGEITLEKRTAFGRTVDITVSILSVSPVRSAVDIYSASRGSLGDLGANYRIILQLFAMIDKKLSAYKVVQ</sequence>
<proteinExistence type="predicted"/>
<dbReference type="Pfam" id="PF07386">
    <property type="entry name" value="DUF1499"/>
    <property type="match status" value="1"/>
</dbReference>
<dbReference type="Proteomes" id="UP000254400">
    <property type="component" value="Unassembled WGS sequence"/>
</dbReference>
<evidence type="ECO:0000313" key="2">
    <source>
        <dbReference type="Proteomes" id="UP000254400"/>
    </source>
</evidence>
<name>A0A378XXT7_PAEPO</name>
<accession>A0A378XXT7</accession>
<dbReference type="InterPro" id="IPR010865">
    <property type="entry name" value="DUF1499"/>
</dbReference>
<protein>
    <submittedName>
        <fullName evidence="1">Manganese transporter mnth</fullName>
    </submittedName>
</protein>
<gene>
    <name evidence="1" type="ORF">NCTC10343_01945</name>
</gene>
<dbReference type="AlphaFoldDB" id="A0A378XXT7"/>